<dbReference type="InterPro" id="IPR003660">
    <property type="entry name" value="HAMP_dom"/>
</dbReference>
<feature type="domain" description="Methyl-accepting transducer" evidence="10">
    <location>
        <begin position="392"/>
        <end position="621"/>
    </location>
</feature>
<dbReference type="PROSITE" id="PS50111">
    <property type="entry name" value="CHEMOTAXIS_TRANSDUC_2"/>
    <property type="match status" value="1"/>
</dbReference>
<dbReference type="Pfam" id="PF00672">
    <property type="entry name" value="HAMP"/>
    <property type="match status" value="1"/>
</dbReference>
<dbReference type="InterPro" id="IPR033479">
    <property type="entry name" value="dCache_1"/>
</dbReference>
<dbReference type="GO" id="GO:0004888">
    <property type="term" value="F:transmembrane signaling receptor activity"/>
    <property type="evidence" value="ECO:0007669"/>
    <property type="project" value="TreeGrafter"/>
</dbReference>
<keyword evidence="8" id="KW-0807">Transducer</keyword>
<dbReference type="InterPro" id="IPR051310">
    <property type="entry name" value="MCP_chemotaxis"/>
</dbReference>
<evidence type="ECO:0000313" key="13">
    <source>
        <dbReference type="EMBL" id="USS43972.1"/>
    </source>
</evidence>
<evidence type="ECO:0000313" key="12">
    <source>
        <dbReference type="EMBL" id="QPQ90649.1"/>
    </source>
</evidence>
<accession>A0AAP9XZ08</accession>
<gene>
    <name evidence="12" type="ORF">I6H06_02535</name>
    <name evidence="13" type="ORF">NFI99_02240</name>
</gene>
<reference evidence="12 14" key="1">
    <citation type="submission" date="2020-12" db="EMBL/GenBank/DDBJ databases">
        <title>FDA dAtabase for Regulatory Grade micrObial Sequences (FDA-ARGOS): Supporting development and validation of Infectious Disease Dx tests.</title>
        <authorList>
            <person name="Minogue T."/>
            <person name="Wolcott M."/>
            <person name="Wasieloski L."/>
            <person name="Aguilar W."/>
            <person name="Moore D."/>
            <person name="Jaissle J."/>
            <person name="Tallon L."/>
            <person name="Sadzewicz L."/>
            <person name="Zhao X."/>
            <person name="Boylan J."/>
            <person name="Ott S."/>
            <person name="Bowen H."/>
            <person name="Vavikolanu K."/>
            <person name="Mehta A."/>
            <person name="Aluvathingal J."/>
            <person name="Nadendla S."/>
            <person name="Yan Y."/>
            <person name="Sichtig H."/>
        </authorList>
    </citation>
    <scope>NUCLEOTIDE SEQUENCE [LARGE SCALE GENOMIC DNA]</scope>
    <source>
        <strain evidence="12 14">FDAARGOS_949</strain>
    </source>
</reference>
<dbReference type="SMART" id="SM00283">
    <property type="entry name" value="MA"/>
    <property type="match status" value="1"/>
</dbReference>
<evidence type="ECO:0000256" key="8">
    <source>
        <dbReference type="PROSITE-ProRule" id="PRU00284"/>
    </source>
</evidence>
<comment type="subcellular location">
    <subcellularLocation>
        <location evidence="1">Cell membrane</location>
        <topology evidence="1">Multi-pass membrane protein</topology>
    </subcellularLocation>
</comment>
<protein>
    <submittedName>
        <fullName evidence="12">HAMP domain-containing protein</fullName>
    </submittedName>
    <submittedName>
        <fullName evidence="13">Methyl-accepting chemotaxis protein</fullName>
    </submittedName>
</protein>
<keyword evidence="4 9" id="KW-0812">Transmembrane</keyword>
<dbReference type="CDD" id="cd06225">
    <property type="entry name" value="HAMP"/>
    <property type="match status" value="1"/>
</dbReference>
<dbReference type="AlphaFoldDB" id="A0AAP9XZ08"/>
<dbReference type="Pfam" id="PF02743">
    <property type="entry name" value="dCache_1"/>
    <property type="match status" value="1"/>
</dbReference>
<evidence type="ECO:0000313" key="15">
    <source>
        <dbReference type="Proteomes" id="UP001056386"/>
    </source>
</evidence>
<dbReference type="CDD" id="cd12913">
    <property type="entry name" value="PDC1_MCP_like"/>
    <property type="match status" value="1"/>
</dbReference>
<evidence type="ECO:0000256" key="7">
    <source>
        <dbReference type="ARBA" id="ARBA00029447"/>
    </source>
</evidence>
<evidence type="ECO:0000256" key="2">
    <source>
        <dbReference type="ARBA" id="ARBA00022475"/>
    </source>
</evidence>
<evidence type="ECO:0000256" key="1">
    <source>
        <dbReference type="ARBA" id="ARBA00004651"/>
    </source>
</evidence>
<dbReference type="PANTHER" id="PTHR43531">
    <property type="entry name" value="PROTEIN ICFG"/>
    <property type="match status" value="1"/>
</dbReference>
<keyword evidence="5 9" id="KW-1133">Transmembrane helix</keyword>
<dbReference type="InterPro" id="IPR004089">
    <property type="entry name" value="MCPsignal_dom"/>
</dbReference>
<dbReference type="EMBL" id="CP065600">
    <property type="protein sequence ID" value="QPQ90649.1"/>
    <property type="molecule type" value="Genomic_DNA"/>
</dbReference>
<dbReference type="GO" id="GO:0005886">
    <property type="term" value="C:plasma membrane"/>
    <property type="evidence" value="ECO:0007669"/>
    <property type="project" value="UniProtKB-SubCell"/>
</dbReference>
<keyword evidence="2" id="KW-1003">Cell membrane</keyword>
<dbReference type="GO" id="GO:0007165">
    <property type="term" value="P:signal transduction"/>
    <property type="evidence" value="ECO:0007669"/>
    <property type="project" value="UniProtKB-KW"/>
</dbReference>
<dbReference type="PANTHER" id="PTHR43531:SF14">
    <property type="entry name" value="METHYL-ACCEPTING CHEMOTAXIS PROTEIN I-RELATED"/>
    <property type="match status" value="1"/>
</dbReference>
<evidence type="ECO:0000256" key="4">
    <source>
        <dbReference type="ARBA" id="ARBA00022692"/>
    </source>
</evidence>
<keyword evidence="3" id="KW-0488">Methylation</keyword>
<dbReference type="CDD" id="cd11386">
    <property type="entry name" value="MCP_signal"/>
    <property type="match status" value="1"/>
</dbReference>
<keyword evidence="15" id="KW-1185">Reference proteome</keyword>
<feature type="domain" description="HAMP" evidence="11">
    <location>
        <begin position="333"/>
        <end position="387"/>
    </location>
</feature>
<dbReference type="Gene3D" id="3.30.450.20">
    <property type="entry name" value="PAS domain"/>
    <property type="match status" value="1"/>
</dbReference>
<dbReference type="PROSITE" id="PS50885">
    <property type="entry name" value="HAMP"/>
    <property type="match status" value="1"/>
</dbReference>
<evidence type="ECO:0000313" key="14">
    <source>
        <dbReference type="Proteomes" id="UP000594892"/>
    </source>
</evidence>
<dbReference type="SUPFAM" id="SSF58104">
    <property type="entry name" value="Methyl-accepting chemotaxis protein (MCP) signaling domain"/>
    <property type="match status" value="1"/>
</dbReference>
<dbReference type="FunFam" id="1.10.287.950:FF:000001">
    <property type="entry name" value="Methyl-accepting chemotaxis sensory transducer"/>
    <property type="match status" value="1"/>
</dbReference>
<sequence>MPSYSNLSIQARFTLIIVAVFIGLLIATFAVIRLVVTPNLAILEGHVVSGEVDEISVLVSEQLRKVEAQQRTITETVPLLSSDQIDTLLPVLVNQYGDPNVFGGGIWPLPKKRDATRDRFSTFYARDASGTLVVNTHWNQPDSLKYWEQPWYKNGEDAPKGHCLWAKAYQDDASPQPRTNCAMGIYKDGQLYGVATIDVTLGFFNRLVSQMEQKIQGQVLIVERDGKIVSNSAGTPANSILKNLSEIQADSPMAAEILRQLSQGNIERSGKYLADGVSRTLFLQPIPDSPWLIATSVPTALLMKNSTRILQQLAAVQIPLALALLIVVLLGIRTLMKRLGMLREKIDDLSSGDADLTRRLPETGGKEFAAVAASLNRFVDRLHDIVVQVVAGTQSVTLGAREIANGNRDLSARTEQQAAALEQSAASMTQLTQTVRQNADNARQANTLASGATDVANNGNEAVQGMVQTIDRISDSSGRISEITGVIEGIAFQTNILALNAAVEAARAGEQGRGFAVVASEVRSLAQRSAAAAKEIKELISSSVAMIGDSTRQASQVGETVAEVKQSIRRVADLVGEITAASAEQARGIEQVSEAVGQMDGVTQQNAALVEQVTEAAKSLEDQAENLMRVVGVFKIRAQR</sequence>
<evidence type="ECO:0000256" key="6">
    <source>
        <dbReference type="ARBA" id="ARBA00023136"/>
    </source>
</evidence>
<dbReference type="Proteomes" id="UP001056386">
    <property type="component" value="Chromosome 2"/>
</dbReference>
<dbReference type="Proteomes" id="UP000594892">
    <property type="component" value="Chromosome 1"/>
</dbReference>
<evidence type="ECO:0000256" key="3">
    <source>
        <dbReference type="ARBA" id="ARBA00022481"/>
    </source>
</evidence>
<dbReference type="SMART" id="SM00304">
    <property type="entry name" value="HAMP"/>
    <property type="match status" value="1"/>
</dbReference>
<dbReference type="Pfam" id="PF00015">
    <property type="entry name" value="MCPsignal"/>
    <property type="match status" value="1"/>
</dbReference>
<proteinExistence type="inferred from homology"/>
<dbReference type="Gene3D" id="1.10.287.950">
    <property type="entry name" value="Methyl-accepting chemotaxis protein"/>
    <property type="match status" value="1"/>
</dbReference>
<evidence type="ECO:0000259" key="10">
    <source>
        <dbReference type="PROSITE" id="PS50111"/>
    </source>
</evidence>
<name>A0AAP9XZ08_BURGL</name>
<dbReference type="CDD" id="cd18774">
    <property type="entry name" value="PDC2_HK_sensor"/>
    <property type="match status" value="1"/>
</dbReference>
<dbReference type="GO" id="GO:0006935">
    <property type="term" value="P:chemotaxis"/>
    <property type="evidence" value="ECO:0007669"/>
    <property type="project" value="TreeGrafter"/>
</dbReference>
<evidence type="ECO:0000259" key="11">
    <source>
        <dbReference type="PROSITE" id="PS50885"/>
    </source>
</evidence>
<comment type="similarity">
    <text evidence="7">Belongs to the methyl-accepting chemotaxis (MCP) protein family.</text>
</comment>
<dbReference type="EMBL" id="CP099583">
    <property type="protein sequence ID" value="USS43972.1"/>
    <property type="molecule type" value="Genomic_DNA"/>
</dbReference>
<feature type="transmembrane region" description="Helical" evidence="9">
    <location>
        <begin position="12"/>
        <end position="36"/>
    </location>
</feature>
<dbReference type="GeneID" id="45695411"/>
<feature type="transmembrane region" description="Helical" evidence="9">
    <location>
        <begin position="313"/>
        <end position="336"/>
    </location>
</feature>
<reference evidence="13" key="2">
    <citation type="submission" date="2022-06" db="EMBL/GenBank/DDBJ databases">
        <title>Draft genome sequence of Burkholderia glumae strain GR20004 isolated from rice panicle showing bacterial panicle blight.</title>
        <authorList>
            <person name="Choi S.Y."/>
            <person name="Lee Y.H."/>
        </authorList>
    </citation>
    <scope>NUCLEOTIDE SEQUENCE</scope>
    <source>
        <strain evidence="13">GR20004</strain>
    </source>
</reference>
<organism evidence="12 14">
    <name type="scientific">Burkholderia glumae</name>
    <name type="common">Pseudomonas glumae</name>
    <dbReference type="NCBI Taxonomy" id="337"/>
    <lineage>
        <taxon>Bacteria</taxon>
        <taxon>Pseudomonadati</taxon>
        <taxon>Pseudomonadota</taxon>
        <taxon>Betaproteobacteria</taxon>
        <taxon>Burkholderiales</taxon>
        <taxon>Burkholderiaceae</taxon>
        <taxon>Burkholderia</taxon>
    </lineage>
</organism>
<dbReference type="RefSeq" id="WP_039202937.1">
    <property type="nucleotide sequence ID" value="NZ_CP021075.1"/>
</dbReference>
<evidence type="ECO:0000256" key="9">
    <source>
        <dbReference type="SAM" id="Phobius"/>
    </source>
</evidence>
<keyword evidence="6 9" id="KW-0472">Membrane</keyword>
<evidence type="ECO:0000256" key="5">
    <source>
        <dbReference type="ARBA" id="ARBA00022989"/>
    </source>
</evidence>